<name>A0A4Y4CTR7_ZOORA</name>
<keyword evidence="5 8" id="KW-0812">Transmembrane</keyword>
<dbReference type="InterPro" id="IPR042094">
    <property type="entry name" value="T2SS_GspF_sf"/>
</dbReference>
<evidence type="ECO:0000256" key="3">
    <source>
        <dbReference type="ARBA" id="ARBA00022475"/>
    </source>
</evidence>
<accession>A0A4Y4CTR7</accession>
<dbReference type="PANTHER" id="PTHR30012">
    <property type="entry name" value="GENERAL SECRETION PATHWAY PROTEIN"/>
    <property type="match status" value="1"/>
</dbReference>
<sequence>MTAFRYRAVDPAGKETAGVIEADTGKAARGLLRERGLFPLEVASVAQDGGGNKAARRKLRDADLTLLTRQWATLLASGLTVEQALAALIEQAETEGLRQLLAGVRSEILAGYSLRAALDRYPQAFSTLYRASVAAGEKSGELARVMNQLADYLDRSHALRTKTLQALLYPAIVASVALMVIVGLMTYVVPQVVSVFQQGKQALPLLTRVLIVVSALLREWGWLMVLAVVGAVFAGRAALRDSTLKRRWDAWLLRLPLLGRHLRTLDATRFASTLSILAGSGVPLLSALDAGRQVISRLPLADAVATAAERVREGQPLSRALGASRQFPPLLIHMIANGEATGRVDELLDRAARLQQAELENRTATLTALLEPVLLLAMGGFVLLIVMAVMQPIIEINTLMK</sequence>
<dbReference type="Pfam" id="PF00482">
    <property type="entry name" value="T2SSF"/>
    <property type="match status" value="2"/>
</dbReference>
<evidence type="ECO:0000256" key="5">
    <source>
        <dbReference type="ARBA" id="ARBA00022692"/>
    </source>
</evidence>
<evidence type="ECO:0000256" key="2">
    <source>
        <dbReference type="ARBA" id="ARBA00005745"/>
    </source>
</evidence>
<comment type="subcellular location">
    <subcellularLocation>
        <location evidence="1">Cell inner membrane</location>
        <topology evidence="1">Multi-pass membrane protein</topology>
    </subcellularLocation>
</comment>
<feature type="domain" description="Type II secretion system protein GspF" evidence="9">
    <location>
        <begin position="270"/>
        <end position="392"/>
    </location>
</feature>
<reference evidence="10 11" key="1">
    <citation type="submission" date="2019-06" db="EMBL/GenBank/DDBJ databases">
        <title>Whole genome shotgun sequence of Zoogloea ramigera NBRC 15342.</title>
        <authorList>
            <person name="Hosoyama A."/>
            <person name="Uohara A."/>
            <person name="Ohji S."/>
            <person name="Ichikawa N."/>
        </authorList>
    </citation>
    <scope>NUCLEOTIDE SEQUENCE [LARGE SCALE GENOMIC DNA]</scope>
    <source>
        <strain evidence="10 11">NBRC 15342</strain>
    </source>
</reference>
<dbReference type="GO" id="GO:0015628">
    <property type="term" value="P:protein secretion by the type II secretion system"/>
    <property type="evidence" value="ECO:0007669"/>
    <property type="project" value="InterPro"/>
</dbReference>
<feature type="transmembrane region" description="Helical" evidence="8">
    <location>
        <begin position="220"/>
        <end position="239"/>
    </location>
</feature>
<keyword evidence="4" id="KW-0997">Cell inner membrane</keyword>
<proteinExistence type="inferred from homology"/>
<dbReference type="NCBIfam" id="TIGR02120">
    <property type="entry name" value="GspF"/>
    <property type="match status" value="1"/>
</dbReference>
<organism evidence="10 11">
    <name type="scientific">Zoogloea ramigera</name>
    <dbReference type="NCBI Taxonomy" id="350"/>
    <lineage>
        <taxon>Bacteria</taxon>
        <taxon>Pseudomonadati</taxon>
        <taxon>Pseudomonadota</taxon>
        <taxon>Betaproteobacteria</taxon>
        <taxon>Rhodocyclales</taxon>
        <taxon>Zoogloeaceae</taxon>
        <taxon>Zoogloea</taxon>
    </lineage>
</organism>
<feature type="transmembrane region" description="Helical" evidence="8">
    <location>
        <begin position="166"/>
        <end position="189"/>
    </location>
</feature>
<evidence type="ECO:0000259" key="9">
    <source>
        <dbReference type="Pfam" id="PF00482"/>
    </source>
</evidence>
<dbReference type="InterPro" id="IPR011850">
    <property type="entry name" value="T2SS_GspF"/>
</dbReference>
<evidence type="ECO:0000256" key="7">
    <source>
        <dbReference type="ARBA" id="ARBA00023136"/>
    </source>
</evidence>
<dbReference type="RefSeq" id="WP_141349172.1">
    <property type="nucleotide sequence ID" value="NZ_BJNV01000006.1"/>
</dbReference>
<evidence type="ECO:0000313" key="10">
    <source>
        <dbReference type="EMBL" id="GEC94417.1"/>
    </source>
</evidence>
<keyword evidence="6 8" id="KW-1133">Transmembrane helix</keyword>
<dbReference type="OrthoDB" id="9805682at2"/>
<evidence type="ECO:0000313" key="11">
    <source>
        <dbReference type="Proteomes" id="UP000318422"/>
    </source>
</evidence>
<keyword evidence="11" id="KW-1185">Reference proteome</keyword>
<evidence type="ECO:0000256" key="8">
    <source>
        <dbReference type="SAM" id="Phobius"/>
    </source>
</evidence>
<dbReference type="PRINTS" id="PR00812">
    <property type="entry name" value="BCTERIALGSPF"/>
</dbReference>
<dbReference type="FunFam" id="1.20.81.30:FF:000001">
    <property type="entry name" value="Type II secretion system protein F"/>
    <property type="match status" value="2"/>
</dbReference>
<comment type="similarity">
    <text evidence="2">Belongs to the GSP F family.</text>
</comment>
<dbReference type="Proteomes" id="UP000318422">
    <property type="component" value="Unassembled WGS sequence"/>
</dbReference>
<dbReference type="EMBL" id="BJNV01000006">
    <property type="protein sequence ID" value="GEC94417.1"/>
    <property type="molecule type" value="Genomic_DNA"/>
</dbReference>
<dbReference type="PANTHER" id="PTHR30012:SF0">
    <property type="entry name" value="TYPE II SECRETION SYSTEM PROTEIN F-RELATED"/>
    <property type="match status" value="1"/>
</dbReference>
<evidence type="ECO:0000256" key="4">
    <source>
        <dbReference type="ARBA" id="ARBA00022519"/>
    </source>
</evidence>
<gene>
    <name evidence="10" type="primary">gspF</name>
    <name evidence="10" type="ORF">ZRA01_04900</name>
</gene>
<evidence type="ECO:0000256" key="6">
    <source>
        <dbReference type="ARBA" id="ARBA00022989"/>
    </source>
</evidence>
<dbReference type="InterPro" id="IPR018076">
    <property type="entry name" value="T2SS_GspF_dom"/>
</dbReference>
<dbReference type="AlphaFoldDB" id="A0A4Y4CTR7"/>
<feature type="domain" description="Type II secretion system protein GspF" evidence="9">
    <location>
        <begin position="68"/>
        <end position="190"/>
    </location>
</feature>
<feature type="transmembrane region" description="Helical" evidence="8">
    <location>
        <begin position="373"/>
        <end position="394"/>
    </location>
</feature>
<dbReference type="GO" id="GO:0005886">
    <property type="term" value="C:plasma membrane"/>
    <property type="evidence" value="ECO:0007669"/>
    <property type="project" value="UniProtKB-SubCell"/>
</dbReference>
<dbReference type="InterPro" id="IPR003004">
    <property type="entry name" value="GspF/PilC"/>
</dbReference>
<keyword evidence="7 8" id="KW-0472">Membrane</keyword>
<protein>
    <submittedName>
        <fullName evidence="10">Type II secretion system protein GspF</fullName>
    </submittedName>
</protein>
<dbReference type="GO" id="GO:0015627">
    <property type="term" value="C:type II protein secretion system complex"/>
    <property type="evidence" value="ECO:0007669"/>
    <property type="project" value="InterPro"/>
</dbReference>
<keyword evidence="3" id="KW-1003">Cell membrane</keyword>
<evidence type="ECO:0000256" key="1">
    <source>
        <dbReference type="ARBA" id="ARBA00004429"/>
    </source>
</evidence>
<comment type="caution">
    <text evidence="10">The sequence shown here is derived from an EMBL/GenBank/DDBJ whole genome shotgun (WGS) entry which is preliminary data.</text>
</comment>
<dbReference type="Gene3D" id="1.20.81.30">
    <property type="entry name" value="Type II secretion system (T2SS), domain F"/>
    <property type="match status" value="2"/>
</dbReference>